<name>A0A183FYZ8_HELPZ</name>
<feature type="compositionally biased region" description="Polar residues" evidence="1">
    <location>
        <begin position="261"/>
        <end position="276"/>
    </location>
</feature>
<evidence type="ECO:0000256" key="1">
    <source>
        <dbReference type="SAM" id="MobiDB-lite"/>
    </source>
</evidence>
<dbReference type="PANTHER" id="PTHR21459">
    <property type="entry name" value="PROTEIN CBG08968"/>
    <property type="match status" value="1"/>
</dbReference>
<sequence length="276" mass="32031">LRMRFLATFWTCANMLIERFDNYSCQMQRSISDTLERFFGEIQSIKETQKLIIERLSEIEKKVNDSHHSASSQKSLLYSSMVKIKNDSQKIEEKSRMIAWIGIDEQANEEATRRFDHEILKEAIYTSGDDELKSEFDRGQITSRRYPVGKPRKPGARGRIIKITLPNQALRDSLLAHMRSGRQSLTQKYVHSFARRDYTEEELHLDRALRKEAGQLNAQAGKLLYIVRDFDIIKLKAPRDLPHRSVTPVNSHSSDFDRTSKTSNLSQRVTDSTRPL</sequence>
<reference evidence="3" key="1">
    <citation type="submission" date="2019-09" db="UniProtKB">
        <authorList>
            <consortium name="WormBaseParasite"/>
        </authorList>
    </citation>
    <scope>IDENTIFICATION</scope>
</reference>
<dbReference type="WBParaSite" id="HPBE_0001392301-mRNA-1">
    <property type="protein sequence ID" value="HPBE_0001392301-mRNA-1"/>
    <property type="gene ID" value="HPBE_0001392301"/>
</dbReference>
<feature type="region of interest" description="Disordered" evidence="1">
    <location>
        <begin position="242"/>
        <end position="276"/>
    </location>
</feature>
<dbReference type="AlphaFoldDB" id="A0A183FYZ8"/>
<dbReference type="PANTHER" id="PTHR21459:SF2">
    <property type="entry name" value="PROTEIN CBG08968"/>
    <property type="match status" value="1"/>
</dbReference>
<proteinExistence type="predicted"/>
<keyword evidence="2" id="KW-1185">Reference proteome</keyword>
<evidence type="ECO:0000313" key="3">
    <source>
        <dbReference type="WBParaSite" id="HPBE_0001392301-mRNA-1"/>
    </source>
</evidence>
<protein>
    <submittedName>
        <fullName evidence="3">LINE-1 type transposase domain-containing protein 1</fullName>
    </submittedName>
</protein>
<accession>A0A183FYZ8</accession>
<evidence type="ECO:0000313" key="2">
    <source>
        <dbReference type="Proteomes" id="UP000050761"/>
    </source>
</evidence>
<dbReference type="Proteomes" id="UP000050761">
    <property type="component" value="Unassembled WGS sequence"/>
</dbReference>
<organism evidence="2 3">
    <name type="scientific">Heligmosomoides polygyrus</name>
    <name type="common">Parasitic roundworm</name>
    <dbReference type="NCBI Taxonomy" id="6339"/>
    <lineage>
        <taxon>Eukaryota</taxon>
        <taxon>Metazoa</taxon>
        <taxon>Ecdysozoa</taxon>
        <taxon>Nematoda</taxon>
        <taxon>Chromadorea</taxon>
        <taxon>Rhabditida</taxon>
        <taxon>Rhabditina</taxon>
        <taxon>Rhabditomorpha</taxon>
        <taxon>Strongyloidea</taxon>
        <taxon>Heligmosomidae</taxon>
        <taxon>Heligmosomoides</taxon>
    </lineage>
</organism>